<dbReference type="PIRSF" id="PIRSF026640">
    <property type="entry name" value="Peripl_chor_mut"/>
    <property type="match status" value="1"/>
</dbReference>
<evidence type="ECO:0000313" key="9">
    <source>
        <dbReference type="Proteomes" id="UP000494329"/>
    </source>
</evidence>
<organism evidence="8 9">
    <name type="scientific">Paraburkholderia solisilvae</name>
    <dbReference type="NCBI Taxonomy" id="624376"/>
    <lineage>
        <taxon>Bacteria</taxon>
        <taxon>Pseudomonadati</taxon>
        <taxon>Pseudomonadota</taxon>
        <taxon>Betaproteobacteria</taxon>
        <taxon>Burkholderiales</taxon>
        <taxon>Burkholderiaceae</taxon>
        <taxon>Paraburkholderia</taxon>
    </lineage>
</organism>
<feature type="signal peptide" evidence="6">
    <location>
        <begin position="1"/>
        <end position="30"/>
    </location>
</feature>
<dbReference type="PROSITE" id="PS51168">
    <property type="entry name" value="CHORISMATE_MUT_2"/>
    <property type="match status" value="1"/>
</dbReference>
<keyword evidence="4 5" id="KW-0413">Isomerase</keyword>
<dbReference type="SUPFAM" id="SSF48600">
    <property type="entry name" value="Chorismate mutase II"/>
    <property type="match status" value="1"/>
</dbReference>
<comment type="catalytic activity">
    <reaction evidence="5">
        <text>chorismate = prephenate</text>
        <dbReference type="Rhea" id="RHEA:13897"/>
        <dbReference type="ChEBI" id="CHEBI:29748"/>
        <dbReference type="ChEBI" id="CHEBI:29934"/>
        <dbReference type="EC" id="5.4.99.5"/>
    </reaction>
</comment>
<dbReference type="InterPro" id="IPR008240">
    <property type="entry name" value="Chorismate_mutase_periplasmic"/>
</dbReference>
<dbReference type="NCBIfam" id="TIGR01806">
    <property type="entry name" value="CM_mono2"/>
    <property type="match status" value="1"/>
</dbReference>
<sequence length="196" mass="21756">MLKFSFDKSRFMVSPLAVAALLFAAPPSHSAPADSQAFLPLLDMTVARLHIARQVALSKWDTRKPVEDLPREAEVIKAASEEARALGVPPQLATHFFADQIEANKLVQYGLLAQWHRDGRAPDDKRVDLKKDIRPELDRLQQGFIKVLADTKTLRAQPDCGAQLARATQEYVASHALDSLYAVAMDRALARACEQE</sequence>
<dbReference type="EC" id="5.4.99.5" evidence="2 5"/>
<dbReference type="PANTHER" id="PTHR38041">
    <property type="entry name" value="CHORISMATE MUTASE"/>
    <property type="match status" value="1"/>
</dbReference>
<dbReference type="AlphaFoldDB" id="A0A6J5EMY8"/>
<dbReference type="GO" id="GO:0046417">
    <property type="term" value="P:chorismate metabolic process"/>
    <property type="evidence" value="ECO:0007669"/>
    <property type="project" value="InterPro"/>
</dbReference>
<keyword evidence="9" id="KW-1185">Reference proteome</keyword>
<evidence type="ECO:0000256" key="1">
    <source>
        <dbReference type="ARBA" id="ARBA00004817"/>
    </source>
</evidence>
<dbReference type="Proteomes" id="UP000494329">
    <property type="component" value="Unassembled WGS sequence"/>
</dbReference>
<dbReference type="RefSeq" id="WP_246270548.1">
    <property type="nucleotide sequence ID" value="NZ_CADIKF010000054.1"/>
</dbReference>
<reference evidence="8 9" key="1">
    <citation type="submission" date="2020-04" db="EMBL/GenBank/DDBJ databases">
        <authorList>
            <person name="De Canck E."/>
        </authorList>
    </citation>
    <scope>NUCLEOTIDE SEQUENCE [LARGE SCALE GENOMIC DNA]</scope>
    <source>
        <strain evidence="8 9">LMG 29739</strain>
    </source>
</reference>
<evidence type="ECO:0000256" key="6">
    <source>
        <dbReference type="SAM" id="SignalP"/>
    </source>
</evidence>
<keyword evidence="3 6" id="KW-0732">Signal</keyword>
<dbReference type="InterPro" id="IPR002701">
    <property type="entry name" value="CM_II_prokaryot"/>
</dbReference>
<proteinExistence type="predicted"/>
<evidence type="ECO:0000256" key="5">
    <source>
        <dbReference type="PIRNR" id="PIRNR026640"/>
    </source>
</evidence>
<feature type="chain" id="PRO_5026755513" description="Chorismate mutase" evidence="6">
    <location>
        <begin position="31"/>
        <end position="196"/>
    </location>
</feature>
<accession>A0A6J5EMY8</accession>
<gene>
    <name evidence="8" type="ORF">LMG29739_05193</name>
</gene>
<dbReference type="Pfam" id="PF01817">
    <property type="entry name" value="CM_2"/>
    <property type="match status" value="1"/>
</dbReference>
<comment type="function">
    <text evidence="5">Catalyzes the Claisen rearrangement of chorismate to prephenate.</text>
</comment>
<protein>
    <recommendedName>
        <fullName evidence="2 5">Chorismate mutase</fullName>
        <ecNumber evidence="2 5">5.4.99.5</ecNumber>
    </recommendedName>
</protein>
<dbReference type="InterPro" id="IPR036979">
    <property type="entry name" value="CM_dom_sf"/>
</dbReference>
<dbReference type="GO" id="GO:0009697">
    <property type="term" value="P:salicylic acid biosynthetic process"/>
    <property type="evidence" value="ECO:0007669"/>
    <property type="project" value="TreeGrafter"/>
</dbReference>
<dbReference type="Gene3D" id="1.20.59.10">
    <property type="entry name" value="Chorismate mutase"/>
    <property type="match status" value="1"/>
</dbReference>
<dbReference type="PANTHER" id="PTHR38041:SF2">
    <property type="entry name" value="SECRETED CHORISMATE MUTASE"/>
    <property type="match status" value="1"/>
</dbReference>
<evidence type="ECO:0000256" key="4">
    <source>
        <dbReference type="ARBA" id="ARBA00023235"/>
    </source>
</evidence>
<dbReference type="NCBIfam" id="NF006741">
    <property type="entry name" value="PRK09269.1"/>
    <property type="match status" value="1"/>
</dbReference>
<evidence type="ECO:0000259" key="7">
    <source>
        <dbReference type="PROSITE" id="PS51168"/>
    </source>
</evidence>
<dbReference type="SMART" id="SM00830">
    <property type="entry name" value="CM_2"/>
    <property type="match status" value="1"/>
</dbReference>
<comment type="pathway">
    <text evidence="1 5">Metabolic intermediate biosynthesis; prephenate biosynthesis; prephenate from chorismate: step 1/1.</text>
</comment>
<dbReference type="UniPathway" id="UPA00120">
    <property type="reaction ID" value="UER00203"/>
</dbReference>
<evidence type="ECO:0000256" key="3">
    <source>
        <dbReference type="ARBA" id="ARBA00022729"/>
    </source>
</evidence>
<feature type="domain" description="Chorismate mutase" evidence="7">
    <location>
        <begin position="17"/>
        <end position="112"/>
    </location>
</feature>
<evidence type="ECO:0000313" key="8">
    <source>
        <dbReference type="EMBL" id="CAB3767930.1"/>
    </source>
</evidence>
<dbReference type="InterPro" id="IPR036263">
    <property type="entry name" value="Chorismate_II_sf"/>
</dbReference>
<dbReference type="InterPro" id="IPR051331">
    <property type="entry name" value="Chorismate_mutase-related"/>
</dbReference>
<name>A0A6J5EMY8_9BURK</name>
<evidence type="ECO:0000256" key="2">
    <source>
        <dbReference type="ARBA" id="ARBA00012404"/>
    </source>
</evidence>
<dbReference type="GO" id="GO:0004106">
    <property type="term" value="F:chorismate mutase activity"/>
    <property type="evidence" value="ECO:0007669"/>
    <property type="project" value="UniProtKB-EC"/>
</dbReference>
<dbReference type="EMBL" id="CADIKF010000054">
    <property type="protein sequence ID" value="CAB3767930.1"/>
    <property type="molecule type" value="Genomic_DNA"/>
</dbReference>